<gene>
    <name evidence="2" type="ORF">QTN89_26130</name>
</gene>
<proteinExistence type="predicted"/>
<dbReference type="RefSeq" id="WP_289166976.1">
    <property type="nucleotide sequence ID" value="NZ_JASZZN010000029.1"/>
</dbReference>
<keyword evidence="3" id="KW-1185">Reference proteome</keyword>
<reference evidence="2 3" key="1">
    <citation type="submission" date="2023-06" db="EMBL/GenBank/DDBJ databases">
        <title>Roseiconus lacunae JC819 isolated from Gulf of Mannar region, Tamil Nadu.</title>
        <authorList>
            <person name="Pk S."/>
            <person name="Ch S."/>
            <person name="Ch V.R."/>
        </authorList>
    </citation>
    <scope>NUCLEOTIDE SEQUENCE [LARGE SCALE GENOMIC DNA]</scope>
    <source>
        <strain evidence="2 3">JC819</strain>
    </source>
</reference>
<comment type="caution">
    <text evidence="2">The sequence shown here is derived from an EMBL/GenBank/DDBJ whole genome shotgun (WGS) entry which is preliminary data.</text>
</comment>
<evidence type="ECO:0000256" key="1">
    <source>
        <dbReference type="SAM" id="MobiDB-lite"/>
    </source>
</evidence>
<dbReference type="EMBL" id="JASZZN010000029">
    <property type="protein sequence ID" value="MDM4018959.1"/>
    <property type="molecule type" value="Genomic_DNA"/>
</dbReference>
<dbReference type="Proteomes" id="UP001239462">
    <property type="component" value="Unassembled WGS sequence"/>
</dbReference>
<evidence type="ECO:0000313" key="2">
    <source>
        <dbReference type="EMBL" id="MDM4018959.1"/>
    </source>
</evidence>
<evidence type="ECO:0000313" key="3">
    <source>
        <dbReference type="Proteomes" id="UP001239462"/>
    </source>
</evidence>
<organism evidence="2 3">
    <name type="scientific">Roseiconus lacunae</name>
    <dbReference type="NCBI Taxonomy" id="2605694"/>
    <lineage>
        <taxon>Bacteria</taxon>
        <taxon>Pseudomonadati</taxon>
        <taxon>Planctomycetota</taxon>
        <taxon>Planctomycetia</taxon>
        <taxon>Pirellulales</taxon>
        <taxon>Pirellulaceae</taxon>
        <taxon>Roseiconus</taxon>
    </lineage>
</organism>
<sequence length="149" mass="16036">MPTKLTVGYCRKKGLADYGSVGANCSLEIELDNQIVGNANRLREAAETAYLAARQAVEDQLAREDSSSSSAPGSNGTFSGQSRNRRPSRSSFRAATESQLRAIRAIAKRTRTDLDPLLSRLGTSTLEQLSIANASKLIDEMKAKITDGT</sequence>
<feature type="region of interest" description="Disordered" evidence="1">
    <location>
        <begin position="61"/>
        <end position="96"/>
    </location>
</feature>
<name>A0ABT7PR23_9BACT</name>
<accession>A0ABT7PR23</accession>
<protein>
    <submittedName>
        <fullName evidence="2">Uncharacterized protein</fullName>
    </submittedName>
</protein>